<proteinExistence type="predicted"/>
<dbReference type="AlphaFoldDB" id="A0A4R8UNC6"/>
<dbReference type="PANTHER" id="PTHR11895">
    <property type="entry name" value="TRANSAMIDASE"/>
    <property type="match status" value="1"/>
</dbReference>
<evidence type="ECO:0000259" key="1">
    <source>
        <dbReference type="Pfam" id="PF01425"/>
    </source>
</evidence>
<name>A0A4R8UNC6_9MICO</name>
<sequence>MTETAPIECLPATELVQRYQSGDLSPVEVTAAVLDKAERLQPELNCFWGLDRIGALAAAAASERRWAAGTPLGTIDGVPTSIKENVAVRGFSQPSGTAAKFDAPVATVDGPSTARIREAGGVIFGVTVMPDYGMLSSGVSSLHGITRSPWNPAWTVGGSSAGAGAAAAAGIGPLHLGSDIGGSLRLPATWLGLVTLKPSFGRVAVDPPYMGRVAGPLTRTVDDAALFLGVLARPDLRDYTSLGDQHLDWTDVHCGESGVAGLKVAFHLAGGAGLATDPEVAASVLRAVELFAAAGAIVEEIAPPMTEKYLADLDLFLRVRSLADYEVLEPARQAMVLDFIRDWVLAGAGVSGTEVLRCYRSIQDLRAATVAATAPYDVVLSPVSPVAAFPAEWPMPTNDAATSLDHIAFTAPYNFSEQPASSVNCGFTADGRPIGLHIAGRRFEDLAVLRATHWYEQARPAAAAPVWPFHTAAQLAR</sequence>
<dbReference type="InterPro" id="IPR036928">
    <property type="entry name" value="AS_sf"/>
</dbReference>
<dbReference type="GO" id="GO:0004040">
    <property type="term" value="F:amidase activity"/>
    <property type="evidence" value="ECO:0007669"/>
    <property type="project" value="UniProtKB-EC"/>
</dbReference>
<dbReference type="EMBL" id="SOEY01000034">
    <property type="protein sequence ID" value="TFB68188.1"/>
    <property type="molecule type" value="Genomic_DNA"/>
</dbReference>
<reference evidence="2 3" key="1">
    <citation type="submission" date="2019-03" db="EMBL/GenBank/DDBJ databases">
        <title>Genomics of glacier-inhabiting Cryobacterium strains.</title>
        <authorList>
            <person name="Liu Q."/>
            <person name="Xin Y.-H."/>
        </authorList>
    </citation>
    <scope>NUCLEOTIDE SEQUENCE [LARGE SCALE GENOMIC DNA]</scope>
    <source>
        <strain evidence="2 3">HLT2-23</strain>
    </source>
</reference>
<feature type="domain" description="Amidase" evidence="1">
    <location>
        <begin position="28"/>
        <end position="449"/>
    </location>
</feature>
<accession>A0A4R8UNC6</accession>
<organism evidence="2 3">
    <name type="scientific">Cryobacterium glaciale</name>
    <dbReference type="NCBI Taxonomy" id="1259145"/>
    <lineage>
        <taxon>Bacteria</taxon>
        <taxon>Bacillati</taxon>
        <taxon>Actinomycetota</taxon>
        <taxon>Actinomycetes</taxon>
        <taxon>Micrococcales</taxon>
        <taxon>Microbacteriaceae</taxon>
        <taxon>Cryobacterium</taxon>
    </lineage>
</organism>
<dbReference type="Pfam" id="PF01425">
    <property type="entry name" value="Amidase"/>
    <property type="match status" value="1"/>
</dbReference>
<keyword evidence="2" id="KW-0378">Hydrolase</keyword>
<dbReference type="NCBIfam" id="NF005450">
    <property type="entry name" value="PRK07042.1"/>
    <property type="match status" value="1"/>
</dbReference>
<dbReference type="PANTHER" id="PTHR11895:SF173">
    <property type="entry name" value="GLUTAMYL-TRNA AMIDOTRANSFERASE SUBUNIT A"/>
    <property type="match status" value="1"/>
</dbReference>
<protein>
    <submittedName>
        <fullName evidence="2">Amidase</fullName>
        <ecNumber evidence="2">3.5.1.4</ecNumber>
    </submittedName>
</protein>
<dbReference type="EC" id="3.5.1.4" evidence="2"/>
<evidence type="ECO:0000313" key="2">
    <source>
        <dbReference type="EMBL" id="TFB68188.1"/>
    </source>
</evidence>
<dbReference type="Proteomes" id="UP000298173">
    <property type="component" value="Unassembled WGS sequence"/>
</dbReference>
<dbReference type="OrthoDB" id="5175573at2"/>
<dbReference type="RefSeq" id="WP_134504654.1">
    <property type="nucleotide sequence ID" value="NZ_SOEY01000034.1"/>
</dbReference>
<dbReference type="InterPro" id="IPR000120">
    <property type="entry name" value="Amidase"/>
</dbReference>
<evidence type="ECO:0000313" key="3">
    <source>
        <dbReference type="Proteomes" id="UP000298173"/>
    </source>
</evidence>
<dbReference type="InterPro" id="IPR023631">
    <property type="entry name" value="Amidase_dom"/>
</dbReference>
<dbReference type="SUPFAM" id="SSF75304">
    <property type="entry name" value="Amidase signature (AS) enzymes"/>
    <property type="match status" value="1"/>
</dbReference>
<comment type="caution">
    <text evidence="2">The sequence shown here is derived from an EMBL/GenBank/DDBJ whole genome shotgun (WGS) entry which is preliminary data.</text>
</comment>
<keyword evidence="3" id="KW-1185">Reference proteome</keyword>
<dbReference type="Gene3D" id="3.90.1300.10">
    <property type="entry name" value="Amidase signature (AS) domain"/>
    <property type="match status" value="1"/>
</dbReference>
<gene>
    <name evidence="2" type="ORF">E3O06_16965</name>
</gene>